<dbReference type="KEGG" id="lack:FLP15_09705"/>
<evidence type="ECO:0000313" key="3">
    <source>
        <dbReference type="Proteomes" id="UP000315128"/>
    </source>
</evidence>
<feature type="transmembrane region" description="Helical" evidence="1">
    <location>
        <begin position="109"/>
        <end position="129"/>
    </location>
</feature>
<protein>
    <submittedName>
        <fullName evidence="2">Uncharacterized protein</fullName>
    </submittedName>
</protein>
<evidence type="ECO:0000256" key="1">
    <source>
        <dbReference type="SAM" id="Phobius"/>
    </source>
</evidence>
<proteinExistence type="predicted"/>
<keyword evidence="1" id="KW-1133">Transmembrane helix</keyword>
<evidence type="ECO:0000313" key="2">
    <source>
        <dbReference type="EMBL" id="QDK71379.1"/>
    </source>
</evidence>
<dbReference type="Proteomes" id="UP000315128">
    <property type="component" value="Chromosome"/>
</dbReference>
<keyword evidence="1" id="KW-0812">Transmembrane</keyword>
<dbReference type="EMBL" id="CP041356">
    <property type="protein sequence ID" value="QDK71379.1"/>
    <property type="molecule type" value="Genomic_DNA"/>
</dbReference>
<keyword evidence="3" id="KW-1185">Reference proteome</keyword>
<gene>
    <name evidence="2" type="ORF">FLP15_09705</name>
</gene>
<name>A0A514Z9V7_9LACT</name>
<sequence length="220" mass="26196">MVEVKYNKYLIEDIKKINSRYYLLKIDGKVWIIDYFNGFNLRNYFPFRVFFQNSSKQEWVIYDVTEKENKYPARALFTVEFSPSGLYLLVTFLWYLVVISALFSEGKVLSGLIVLVGVPLITYFIFLYIKKWKQIDIVNQPSFILKAVNKKNTSSIKVRVKQIVEILFFLMIFFFSYPNIKVMLFCLALSITVFNIYNDSNYIPDSDKRIKYQIIENEEK</sequence>
<dbReference type="AlphaFoldDB" id="A0A514Z9V7"/>
<feature type="transmembrane region" description="Helical" evidence="1">
    <location>
        <begin position="84"/>
        <end position="103"/>
    </location>
</feature>
<dbReference type="RefSeq" id="WP_142766948.1">
    <property type="nucleotide sequence ID" value="NZ_CP041356.1"/>
</dbReference>
<accession>A0A514Z9V7</accession>
<feature type="transmembrane region" description="Helical" evidence="1">
    <location>
        <begin position="166"/>
        <end position="197"/>
    </location>
</feature>
<keyword evidence="1" id="KW-0472">Membrane</keyword>
<organism evidence="2 3">
    <name type="scientific">Lactococcus protaetiae</name>
    <dbReference type="NCBI Taxonomy" id="2592653"/>
    <lineage>
        <taxon>Bacteria</taxon>
        <taxon>Bacillati</taxon>
        <taxon>Bacillota</taxon>
        <taxon>Bacilli</taxon>
        <taxon>Lactobacillales</taxon>
        <taxon>Streptococcaceae</taxon>
        <taxon>Lactococcus</taxon>
    </lineage>
</organism>
<reference evidence="2 3" key="1">
    <citation type="submission" date="2019-07" db="EMBL/GenBank/DDBJ databases">
        <title>Genome sequencing of KACC 19320.</title>
        <authorList>
            <person name="Heo J."/>
            <person name="Kim S.-J."/>
            <person name="Kim J.-S."/>
            <person name="Hong S.-B."/>
            <person name="Kwon S.-W."/>
        </authorList>
    </citation>
    <scope>NUCLEOTIDE SEQUENCE [LARGE SCALE GENOMIC DNA]</scope>
    <source>
        <strain evidence="2 3">KACC 19320</strain>
    </source>
</reference>